<evidence type="ECO:0000313" key="1">
    <source>
        <dbReference type="EMBL" id="KAJ0105764.1"/>
    </source>
</evidence>
<name>A0ACC1C101_9ROSI</name>
<reference evidence="2" key="1">
    <citation type="journal article" date="2023" name="G3 (Bethesda)">
        <title>Genome assembly and association tests identify interacting loci associated with vigor, precocity, and sex in interspecific pistachio rootstocks.</title>
        <authorList>
            <person name="Palmer W."/>
            <person name="Jacygrad E."/>
            <person name="Sagayaradj S."/>
            <person name="Cavanaugh K."/>
            <person name="Han R."/>
            <person name="Bertier L."/>
            <person name="Beede B."/>
            <person name="Kafkas S."/>
            <person name="Golino D."/>
            <person name="Preece J."/>
            <person name="Michelmore R."/>
        </authorList>
    </citation>
    <scope>NUCLEOTIDE SEQUENCE [LARGE SCALE GENOMIC DNA]</scope>
</reference>
<accession>A0ACC1C101</accession>
<proteinExistence type="predicted"/>
<dbReference type="Proteomes" id="UP001164250">
    <property type="component" value="Chromosome 2"/>
</dbReference>
<comment type="caution">
    <text evidence="1">The sequence shown here is derived from an EMBL/GenBank/DDBJ whole genome shotgun (WGS) entry which is preliminary data.</text>
</comment>
<dbReference type="EMBL" id="CM047898">
    <property type="protein sequence ID" value="KAJ0105764.1"/>
    <property type="molecule type" value="Genomic_DNA"/>
</dbReference>
<protein>
    <submittedName>
        <fullName evidence="1">Uncharacterized protein</fullName>
    </submittedName>
</protein>
<sequence>MLVTTTIFQLFSRPITHLMEKTSSIIKPLVSVSWYQYPWLFPARWLFVELYAYDGYDYSSSFLSEHYLLFFSLNILLSLPSLLWCLLLLELVLP</sequence>
<keyword evidence="2" id="KW-1185">Reference proteome</keyword>
<evidence type="ECO:0000313" key="2">
    <source>
        <dbReference type="Proteomes" id="UP001164250"/>
    </source>
</evidence>
<gene>
    <name evidence="1" type="ORF">Patl1_18830</name>
</gene>
<organism evidence="1 2">
    <name type="scientific">Pistacia atlantica</name>
    <dbReference type="NCBI Taxonomy" id="434234"/>
    <lineage>
        <taxon>Eukaryota</taxon>
        <taxon>Viridiplantae</taxon>
        <taxon>Streptophyta</taxon>
        <taxon>Embryophyta</taxon>
        <taxon>Tracheophyta</taxon>
        <taxon>Spermatophyta</taxon>
        <taxon>Magnoliopsida</taxon>
        <taxon>eudicotyledons</taxon>
        <taxon>Gunneridae</taxon>
        <taxon>Pentapetalae</taxon>
        <taxon>rosids</taxon>
        <taxon>malvids</taxon>
        <taxon>Sapindales</taxon>
        <taxon>Anacardiaceae</taxon>
        <taxon>Pistacia</taxon>
    </lineage>
</organism>